<reference evidence="3" key="1">
    <citation type="submission" date="2012-03" db="EMBL/GenBank/DDBJ databases">
        <title>Complete sequence of chromosome of Deinococcus peraridilitoris DSM 19664.</title>
        <authorList>
            <person name="Lucas S."/>
            <person name="Copeland A."/>
            <person name="Lapidus A."/>
            <person name="Glavina del Rio T."/>
            <person name="Dalin E."/>
            <person name="Tice H."/>
            <person name="Bruce D."/>
            <person name="Goodwin L."/>
            <person name="Pitluck S."/>
            <person name="Peters L."/>
            <person name="Mikhailova N."/>
            <person name="Lu M."/>
            <person name="Kyrpides N."/>
            <person name="Mavromatis K."/>
            <person name="Ivanova N."/>
            <person name="Brettin T."/>
            <person name="Detter J.C."/>
            <person name="Han C."/>
            <person name="Larimer F."/>
            <person name="Land M."/>
            <person name="Hauser L."/>
            <person name="Markowitz V."/>
            <person name="Cheng J.-F."/>
            <person name="Hugenholtz P."/>
            <person name="Woyke T."/>
            <person name="Wu D."/>
            <person name="Pukall R."/>
            <person name="Steenblock K."/>
            <person name="Brambilla E."/>
            <person name="Klenk H.-P."/>
            <person name="Eisen J.A."/>
        </authorList>
    </citation>
    <scope>NUCLEOTIDE SEQUENCE [LARGE SCALE GENOMIC DNA]</scope>
    <source>
        <strain evidence="3">DSM 19664 / LMG 22246 / CIP 109416 / KR-200</strain>
    </source>
</reference>
<accession>L0A6D1</accession>
<evidence type="ECO:0000313" key="3">
    <source>
        <dbReference type="Proteomes" id="UP000010467"/>
    </source>
</evidence>
<dbReference type="PATRIC" id="fig|937777.3.peg.3302"/>
<organism evidence="2 3">
    <name type="scientific">Deinococcus peraridilitoris (strain DSM 19664 / LMG 22246 / CIP 109416 / KR-200)</name>
    <dbReference type="NCBI Taxonomy" id="937777"/>
    <lineage>
        <taxon>Bacteria</taxon>
        <taxon>Thermotogati</taxon>
        <taxon>Deinococcota</taxon>
        <taxon>Deinococci</taxon>
        <taxon>Deinococcales</taxon>
        <taxon>Deinococcaceae</taxon>
        <taxon>Deinococcus</taxon>
    </lineage>
</organism>
<sequence length="118" mass="12906">MTQTPAVRFSCAWVPATLDRVRVSSPYGTFEVDLQLVRQVLGRPALQALYLQGRYNVEKPELTLRAILDQLGIELAPQTIAPRTASTCEAQSASGLQALDDPGAPRASETHLKIRPVH</sequence>
<dbReference type="Proteomes" id="UP000010467">
    <property type="component" value="Chromosome"/>
</dbReference>
<proteinExistence type="predicted"/>
<name>L0A6D1_DEIPD</name>
<evidence type="ECO:0000313" key="2">
    <source>
        <dbReference type="EMBL" id="AFZ68727.1"/>
    </source>
</evidence>
<feature type="region of interest" description="Disordered" evidence="1">
    <location>
        <begin position="91"/>
        <end position="118"/>
    </location>
</feature>
<dbReference type="KEGG" id="dpd:Deipe_3286"/>
<protein>
    <submittedName>
        <fullName evidence="2">Uncharacterized protein</fullName>
    </submittedName>
</protein>
<dbReference type="RefSeq" id="WP_015237025.1">
    <property type="nucleotide sequence ID" value="NC_019793.1"/>
</dbReference>
<gene>
    <name evidence="2" type="ordered locus">Deipe_3286</name>
</gene>
<dbReference type="AlphaFoldDB" id="L0A6D1"/>
<dbReference type="EMBL" id="CP003382">
    <property type="protein sequence ID" value="AFZ68727.1"/>
    <property type="molecule type" value="Genomic_DNA"/>
</dbReference>
<evidence type="ECO:0000256" key="1">
    <source>
        <dbReference type="SAM" id="MobiDB-lite"/>
    </source>
</evidence>
<dbReference type="HOGENOM" id="CLU_2069229_0_0_0"/>
<dbReference type="OrthoDB" id="9970438at2"/>
<keyword evidence="3" id="KW-1185">Reference proteome</keyword>